<sequence>MSSPALATDTPLTFMSSRGRSNTTCVRCISDTMTSPDTCLSPRQRSATPRRAASAASTAIPTLCRGTASATGWHLSTTALISPTFTPSYTPVMNVQRVSPSRLVRLSRPVNGMSAVIFLPSILTAHEWLGGTSSSTETA</sequence>
<evidence type="ECO:0000313" key="1">
    <source>
        <dbReference type="EMBL" id="TNN38617.1"/>
    </source>
</evidence>
<evidence type="ECO:0000313" key="2">
    <source>
        <dbReference type="Proteomes" id="UP000314294"/>
    </source>
</evidence>
<comment type="caution">
    <text evidence="1">The sequence shown here is derived from an EMBL/GenBank/DDBJ whole genome shotgun (WGS) entry which is preliminary data.</text>
</comment>
<dbReference type="AlphaFoldDB" id="A0A4Z2FBR7"/>
<proteinExistence type="predicted"/>
<keyword evidence="2" id="KW-1185">Reference proteome</keyword>
<accession>A0A4Z2FBR7</accession>
<name>A0A4Z2FBR7_9TELE</name>
<gene>
    <name evidence="1" type="ORF">EYF80_051228</name>
</gene>
<reference evidence="1 2" key="1">
    <citation type="submission" date="2019-03" db="EMBL/GenBank/DDBJ databases">
        <title>First draft genome of Liparis tanakae, snailfish: a comprehensive survey of snailfish specific genes.</title>
        <authorList>
            <person name="Kim W."/>
            <person name="Song I."/>
            <person name="Jeong J.-H."/>
            <person name="Kim D."/>
            <person name="Kim S."/>
            <person name="Ryu S."/>
            <person name="Song J.Y."/>
            <person name="Lee S.K."/>
        </authorList>
    </citation>
    <scope>NUCLEOTIDE SEQUENCE [LARGE SCALE GENOMIC DNA]</scope>
    <source>
        <tissue evidence="1">Muscle</tissue>
    </source>
</reference>
<organism evidence="1 2">
    <name type="scientific">Liparis tanakae</name>
    <name type="common">Tanaka's snailfish</name>
    <dbReference type="NCBI Taxonomy" id="230148"/>
    <lineage>
        <taxon>Eukaryota</taxon>
        <taxon>Metazoa</taxon>
        <taxon>Chordata</taxon>
        <taxon>Craniata</taxon>
        <taxon>Vertebrata</taxon>
        <taxon>Euteleostomi</taxon>
        <taxon>Actinopterygii</taxon>
        <taxon>Neopterygii</taxon>
        <taxon>Teleostei</taxon>
        <taxon>Neoteleostei</taxon>
        <taxon>Acanthomorphata</taxon>
        <taxon>Eupercaria</taxon>
        <taxon>Perciformes</taxon>
        <taxon>Cottioidei</taxon>
        <taxon>Cottales</taxon>
        <taxon>Liparidae</taxon>
        <taxon>Liparis</taxon>
    </lineage>
</organism>
<dbReference type="Proteomes" id="UP000314294">
    <property type="component" value="Unassembled WGS sequence"/>
</dbReference>
<protein>
    <submittedName>
        <fullName evidence="1">Uncharacterized protein</fullName>
    </submittedName>
</protein>
<dbReference type="EMBL" id="SRLO01001357">
    <property type="protein sequence ID" value="TNN38617.1"/>
    <property type="molecule type" value="Genomic_DNA"/>
</dbReference>